<comment type="caution">
    <text evidence="2">The sequence shown here is derived from an EMBL/GenBank/DDBJ whole genome shotgun (WGS) entry which is preliminary data.</text>
</comment>
<proteinExistence type="predicted"/>
<evidence type="ECO:0000256" key="1">
    <source>
        <dbReference type="SAM" id="Phobius"/>
    </source>
</evidence>
<keyword evidence="1" id="KW-0472">Membrane</keyword>
<keyword evidence="1" id="KW-1133">Transmembrane helix</keyword>
<accession>A0A501XA70</accession>
<keyword evidence="3" id="KW-1185">Reference proteome</keyword>
<protein>
    <recommendedName>
        <fullName evidence="4">DUF4064 domain-containing protein</fullName>
    </recommendedName>
</protein>
<dbReference type="Proteomes" id="UP000319776">
    <property type="component" value="Unassembled WGS sequence"/>
</dbReference>
<gene>
    <name evidence="2" type="ORF">FJO69_01555</name>
</gene>
<dbReference type="EMBL" id="VFSS01000004">
    <property type="protein sequence ID" value="TPE57420.1"/>
    <property type="molecule type" value="Genomic_DNA"/>
</dbReference>
<evidence type="ECO:0000313" key="2">
    <source>
        <dbReference type="EMBL" id="TPE57420.1"/>
    </source>
</evidence>
<feature type="transmembrane region" description="Helical" evidence="1">
    <location>
        <begin position="20"/>
        <end position="43"/>
    </location>
</feature>
<organism evidence="2 3">
    <name type="scientific">[Mycoplasma] falconis</name>
    <dbReference type="NCBI Taxonomy" id="92403"/>
    <lineage>
        <taxon>Bacteria</taxon>
        <taxon>Bacillati</taxon>
        <taxon>Mycoplasmatota</taxon>
        <taxon>Mycoplasmoidales</taxon>
        <taxon>Metamycoplasmataceae</taxon>
        <taxon>Metamycoplasma</taxon>
    </lineage>
</organism>
<dbReference type="AlphaFoldDB" id="A0A501XA70"/>
<feature type="transmembrane region" description="Helical" evidence="1">
    <location>
        <begin position="108"/>
        <end position="133"/>
    </location>
</feature>
<name>A0A501XA70_9BACT</name>
<evidence type="ECO:0000313" key="3">
    <source>
        <dbReference type="Proteomes" id="UP000319776"/>
    </source>
</evidence>
<dbReference type="RefSeq" id="WP_140781252.1">
    <property type="nucleotide sequence ID" value="NZ_VFSS01000004.1"/>
</dbReference>
<evidence type="ECO:0008006" key="4">
    <source>
        <dbReference type="Google" id="ProtNLM"/>
    </source>
</evidence>
<feature type="transmembrane region" description="Helical" evidence="1">
    <location>
        <begin position="63"/>
        <end position="96"/>
    </location>
</feature>
<reference evidence="2 3" key="1">
    <citation type="submission" date="2019-06" db="EMBL/GenBank/DDBJ databases">
        <title>Mycoplasma falconis type strain whole genome sequence.</title>
        <authorList>
            <person name="Spergser J."/>
        </authorList>
    </citation>
    <scope>NUCLEOTIDE SEQUENCE [LARGE SCALE GENOMIC DNA]</scope>
    <source>
        <strain evidence="2 3">ATCC 51372</strain>
    </source>
</reference>
<keyword evidence="1" id="KW-0812">Transmembrane</keyword>
<sequence>MENLQRQYKRARGAMITNILAIIFGVLTLIVLSLLQLFVYKSVANQPKNTESTEANEQNTKILVASITVFILNLAFFGGAFAVFITNLVFTALAASSKLDEKARTFKVLLWVGFGLTFVMYIIGPVIALIGAVQLKLHIKELMKKTPSEPQEEVITTEK</sequence>